<dbReference type="AlphaFoldDB" id="A0A6A6DLP4"/>
<reference evidence="2" key="1">
    <citation type="journal article" date="2020" name="Stud. Mycol.">
        <title>101 Dothideomycetes genomes: a test case for predicting lifestyles and emergence of pathogens.</title>
        <authorList>
            <person name="Haridas S."/>
            <person name="Albert R."/>
            <person name="Binder M."/>
            <person name="Bloem J."/>
            <person name="Labutti K."/>
            <person name="Salamov A."/>
            <person name="Andreopoulos B."/>
            <person name="Baker S."/>
            <person name="Barry K."/>
            <person name="Bills G."/>
            <person name="Bluhm B."/>
            <person name="Cannon C."/>
            <person name="Castanera R."/>
            <person name="Culley D."/>
            <person name="Daum C."/>
            <person name="Ezra D."/>
            <person name="Gonzalez J."/>
            <person name="Henrissat B."/>
            <person name="Kuo A."/>
            <person name="Liang C."/>
            <person name="Lipzen A."/>
            <person name="Lutzoni F."/>
            <person name="Magnuson J."/>
            <person name="Mondo S."/>
            <person name="Nolan M."/>
            <person name="Ohm R."/>
            <person name="Pangilinan J."/>
            <person name="Park H.-J."/>
            <person name="Ramirez L."/>
            <person name="Alfaro M."/>
            <person name="Sun H."/>
            <person name="Tritt A."/>
            <person name="Yoshinaga Y."/>
            <person name="Zwiers L.-H."/>
            <person name="Turgeon B."/>
            <person name="Goodwin S."/>
            <person name="Spatafora J."/>
            <person name="Crous P."/>
            <person name="Grigoriev I."/>
        </authorList>
    </citation>
    <scope>NUCLEOTIDE SEQUENCE</scope>
    <source>
        <strain evidence="2">CBS 207.26</strain>
    </source>
</reference>
<dbReference type="Pfam" id="PF18107">
    <property type="entry name" value="HTH_ABP1_N"/>
    <property type="match status" value="1"/>
</dbReference>
<dbReference type="InterPro" id="IPR009057">
    <property type="entry name" value="Homeodomain-like_sf"/>
</dbReference>
<proteinExistence type="predicted"/>
<dbReference type="OrthoDB" id="3786717at2759"/>
<dbReference type="EMBL" id="ML994658">
    <property type="protein sequence ID" value="KAF2180454.1"/>
    <property type="molecule type" value="Genomic_DNA"/>
</dbReference>
<accession>A0A6A6DLP4</accession>
<gene>
    <name evidence="2" type="ORF">K469DRAFT_592421</name>
</gene>
<sequence length="81" mass="9256">HWTLSQQPRPRQKAIIAWFEAEFGKNISQSTVSESLNNHFKYLDAKNNSAATSSVPPTSTKALRLRSANWPILEGILYKWQ</sequence>
<protein>
    <recommendedName>
        <fullName evidence="1">ARS-binding protein 1 N-terminal domain-containing protein</fullName>
    </recommendedName>
</protein>
<organism evidence="2 3">
    <name type="scientific">Zopfia rhizophila CBS 207.26</name>
    <dbReference type="NCBI Taxonomy" id="1314779"/>
    <lineage>
        <taxon>Eukaryota</taxon>
        <taxon>Fungi</taxon>
        <taxon>Dikarya</taxon>
        <taxon>Ascomycota</taxon>
        <taxon>Pezizomycotina</taxon>
        <taxon>Dothideomycetes</taxon>
        <taxon>Dothideomycetes incertae sedis</taxon>
        <taxon>Zopfiaceae</taxon>
        <taxon>Zopfia</taxon>
    </lineage>
</organism>
<evidence type="ECO:0000259" key="1">
    <source>
        <dbReference type="Pfam" id="PF18107"/>
    </source>
</evidence>
<dbReference type="SUPFAM" id="SSF46689">
    <property type="entry name" value="Homeodomain-like"/>
    <property type="match status" value="1"/>
</dbReference>
<evidence type="ECO:0000313" key="3">
    <source>
        <dbReference type="Proteomes" id="UP000800200"/>
    </source>
</evidence>
<dbReference type="Gene3D" id="1.10.10.60">
    <property type="entry name" value="Homeodomain-like"/>
    <property type="match status" value="1"/>
</dbReference>
<name>A0A6A6DLP4_9PEZI</name>
<evidence type="ECO:0000313" key="2">
    <source>
        <dbReference type="EMBL" id="KAF2180454.1"/>
    </source>
</evidence>
<feature type="non-terminal residue" evidence="2">
    <location>
        <position position="1"/>
    </location>
</feature>
<dbReference type="Proteomes" id="UP000800200">
    <property type="component" value="Unassembled WGS sequence"/>
</dbReference>
<dbReference type="InterPro" id="IPR041188">
    <property type="entry name" value="HTH_ABP1_N"/>
</dbReference>
<keyword evidence="3" id="KW-1185">Reference proteome</keyword>
<feature type="domain" description="ARS-binding protein 1 N-terminal" evidence="1">
    <location>
        <begin position="2"/>
        <end position="46"/>
    </location>
</feature>